<keyword evidence="2" id="KW-0472">Membrane</keyword>
<sequence>MESEMIDVVRFEKENALASFNRFRGIAKFRQVLEVVVVLGLISWSTPRVPAALTAAAASAVEFSAYLLNHHVVFLIGNAIIVLLFALCRQNDAAVNSSGDGDFYDDYLKHSEAVHHREPNPAEAPRDEEKQIVVLCKEETVAAASAAPPQCDDVAAAIDMATRQIKRFQRTQSERLRRDIAVRPQQELRRSETQNFRKSESSGEGVEAADMESLSSEEFRQTVDAFIDKHWVRKKTKQHQFEEHEKYHLMKMAY</sequence>
<dbReference type="PANTHER" id="PTHR33640">
    <property type="entry name" value="TRANSMEMBRANE PROTEIN"/>
    <property type="match status" value="1"/>
</dbReference>
<evidence type="ECO:0008006" key="5">
    <source>
        <dbReference type="Google" id="ProtNLM"/>
    </source>
</evidence>
<dbReference type="OMA" id="RFQNMMK"/>
<evidence type="ECO:0000313" key="3">
    <source>
        <dbReference type="EMBL" id="EYU32909.1"/>
    </source>
</evidence>
<accession>A0A022QZ94</accession>
<feature type="transmembrane region" description="Helical" evidence="2">
    <location>
        <begin position="29"/>
        <end position="46"/>
    </location>
</feature>
<dbReference type="Proteomes" id="UP000030748">
    <property type="component" value="Unassembled WGS sequence"/>
</dbReference>
<keyword evidence="4" id="KW-1185">Reference proteome</keyword>
<dbReference type="PANTHER" id="PTHR33640:SF30">
    <property type="entry name" value="DUF4408 DOMAIN-CONTAINING PROTEIN"/>
    <property type="match status" value="1"/>
</dbReference>
<dbReference type="OrthoDB" id="1082160at2759"/>
<dbReference type="STRING" id="4155.A0A022QZ94"/>
<keyword evidence="2" id="KW-1133">Transmembrane helix</keyword>
<proteinExistence type="predicted"/>
<name>A0A022QZ94_ERYGU</name>
<keyword evidence="2" id="KW-0812">Transmembrane</keyword>
<dbReference type="KEGG" id="egt:105963008"/>
<protein>
    <recommendedName>
        <fullName evidence="5">DUF4408 domain-containing protein</fullName>
    </recommendedName>
</protein>
<feature type="transmembrane region" description="Helical" evidence="2">
    <location>
        <begin position="66"/>
        <end position="88"/>
    </location>
</feature>
<dbReference type="AlphaFoldDB" id="A0A022QZ94"/>
<feature type="compositionally biased region" description="Basic and acidic residues" evidence="1">
    <location>
        <begin position="186"/>
        <end position="201"/>
    </location>
</feature>
<reference evidence="3 4" key="1">
    <citation type="journal article" date="2013" name="Proc. Natl. Acad. Sci. U.S.A.">
        <title>Fine-scale variation in meiotic recombination in Mimulus inferred from population shotgun sequencing.</title>
        <authorList>
            <person name="Hellsten U."/>
            <person name="Wright K.M."/>
            <person name="Jenkins J."/>
            <person name="Shu S."/>
            <person name="Yuan Y."/>
            <person name="Wessler S.R."/>
            <person name="Schmutz J."/>
            <person name="Willis J.H."/>
            <person name="Rokhsar D.S."/>
        </authorList>
    </citation>
    <scope>NUCLEOTIDE SEQUENCE [LARGE SCALE GENOMIC DNA]</scope>
    <source>
        <strain evidence="4">cv. DUN x IM62</strain>
    </source>
</reference>
<dbReference type="eggNOG" id="ENOG502SEPN">
    <property type="taxonomic scope" value="Eukaryota"/>
</dbReference>
<feature type="region of interest" description="Disordered" evidence="1">
    <location>
        <begin position="186"/>
        <end position="214"/>
    </location>
</feature>
<dbReference type="EMBL" id="KI630820">
    <property type="protein sequence ID" value="EYU32909.1"/>
    <property type="molecule type" value="Genomic_DNA"/>
</dbReference>
<evidence type="ECO:0000256" key="2">
    <source>
        <dbReference type="SAM" id="Phobius"/>
    </source>
</evidence>
<organism evidence="3 4">
    <name type="scientific">Erythranthe guttata</name>
    <name type="common">Yellow monkey flower</name>
    <name type="synonym">Mimulus guttatus</name>
    <dbReference type="NCBI Taxonomy" id="4155"/>
    <lineage>
        <taxon>Eukaryota</taxon>
        <taxon>Viridiplantae</taxon>
        <taxon>Streptophyta</taxon>
        <taxon>Embryophyta</taxon>
        <taxon>Tracheophyta</taxon>
        <taxon>Spermatophyta</taxon>
        <taxon>Magnoliopsida</taxon>
        <taxon>eudicotyledons</taxon>
        <taxon>Gunneridae</taxon>
        <taxon>Pentapetalae</taxon>
        <taxon>asterids</taxon>
        <taxon>lamiids</taxon>
        <taxon>Lamiales</taxon>
        <taxon>Phrymaceae</taxon>
        <taxon>Erythranthe</taxon>
    </lineage>
</organism>
<gene>
    <name evidence="3" type="ORF">MIMGU_mgv1a012310mg</name>
</gene>
<evidence type="ECO:0000313" key="4">
    <source>
        <dbReference type="Proteomes" id="UP000030748"/>
    </source>
</evidence>
<evidence type="ECO:0000256" key="1">
    <source>
        <dbReference type="SAM" id="MobiDB-lite"/>
    </source>
</evidence>